<protein>
    <submittedName>
        <fullName evidence="1">Uncharacterized protein (TIGR00375 family)</fullName>
    </submittedName>
</protein>
<dbReference type="InterPro" id="IPR036283">
    <property type="entry name" value="NOB1_Zf-like_sf"/>
</dbReference>
<reference evidence="1 2" key="1">
    <citation type="submission" date="2021-03" db="EMBL/GenBank/DDBJ databases">
        <title>Genomic Encyclopedia of Type Strains, Phase IV (KMG-IV): sequencing the most valuable type-strain genomes for metagenomic binning, comparative biology and taxonomic classification.</title>
        <authorList>
            <person name="Goeker M."/>
        </authorList>
    </citation>
    <scope>NUCLEOTIDE SEQUENCE [LARGE SCALE GENOMIC DNA]</scope>
    <source>
        <strain evidence="1 2">DSM 24738</strain>
    </source>
</reference>
<organism evidence="1 2">
    <name type="scientific">Ammoniphilus resinae</name>
    <dbReference type="NCBI Taxonomy" id="861532"/>
    <lineage>
        <taxon>Bacteria</taxon>
        <taxon>Bacillati</taxon>
        <taxon>Bacillota</taxon>
        <taxon>Bacilli</taxon>
        <taxon>Bacillales</taxon>
        <taxon>Paenibacillaceae</taxon>
        <taxon>Aneurinibacillus group</taxon>
        <taxon>Ammoniphilus</taxon>
    </lineage>
</organism>
<proteinExistence type="predicted"/>
<sequence>MKSFFVDLHIHIGRTFHGQAVKITASRNLTLSNIIEEASEKKGMDMIGIIDFHSPGVLEEVDQLMEQGVVHALDGGGLRYKNTTVLPGCEVEMRFEELRCAAHFLTYFPTVERMKNFSHWLATKVKNIHLSTQRMYASMQELQEIVETEQGIMIPAHVFTPFKSVYGNCANSMKGLLDLTKIPAIELGLSSDSEMADHISELYDKTFVTNSDAHSLAKIGREYQKMWLEECNFAELKQALWRQNGRKVLANYGLQPKLGKYHYTRCAACDELIREESEQRCPYCGHTSLIKGVFNRLQEIADLKQPVHPPHRPPYVYQVPLEFIPNLGPKKIQALLAAYQTEMKILHEVSQEDLSQVVGEDIARTIILNREGNISFVEGGGGKYGKIITH</sequence>
<evidence type="ECO:0000313" key="1">
    <source>
        <dbReference type="EMBL" id="MBP1933536.1"/>
    </source>
</evidence>
<evidence type="ECO:0000313" key="2">
    <source>
        <dbReference type="Proteomes" id="UP001519343"/>
    </source>
</evidence>
<dbReference type="SUPFAM" id="SSF144206">
    <property type="entry name" value="NOB1 zinc finger-like"/>
    <property type="match status" value="1"/>
</dbReference>
<dbReference type="InterPro" id="IPR010994">
    <property type="entry name" value="RuvA_2-like"/>
</dbReference>
<dbReference type="PANTHER" id="PTHR40084:SF1">
    <property type="entry name" value="PHOSPHOTRANSFERASE"/>
    <property type="match status" value="1"/>
</dbReference>
<dbReference type="CDD" id="cd19067">
    <property type="entry name" value="PfuEndoQ-like"/>
    <property type="match status" value="1"/>
</dbReference>
<dbReference type="EMBL" id="JAGGKT010000011">
    <property type="protein sequence ID" value="MBP1933536.1"/>
    <property type="molecule type" value="Genomic_DNA"/>
</dbReference>
<dbReference type="Proteomes" id="UP001519343">
    <property type="component" value="Unassembled WGS sequence"/>
</dbReference>
<name>A0ABS4GTH3_9BACL</name>
<dbReference type="RefSeq" id="WP_209811542.1">
    <property type="nucleotide sequence ID" value="NZ_JAGGKT010000011.1"/>
</dbReference>
<accession>A0ABS4GTH3</accession>
<gene>
    <name evidence="1" type="ORF">J2Z37_003549</name>
</gene>
<dbReference type="SUPFAM" id="SSF47781">
    <property type="entry name" value="RuvA domain 2-like"/>
    <property type="match status" value="1"/>
</dbReference>
<dbReference type="Gene3D" id="1.10.150.20">
    <property type="entry name" value="5' to 3' exonuclease, C-terminal subdomain"/>
    <property type="match status" value="1"/>
</dbReference>
<keyword evidence="2" id="KW-1185">Reference proteome</keyword>
<dbReference type="Gene3D" id="3.20.20.140">
    <property type="entry name" value="Metal-dependent hydrolases"/>
    <property type="match status" value="1"/>
</dbReference>
<dbReference type="PANTHER" id="PTHR40084">
    <property type="entry name" value="PHOSPHOHYDROLASE, PHP FAMILY"/>
    <property type="match status" value="1"/>
</dbReference>
<dbReference type="SUPFAM" id="SSF89550">
    <property type="entry name" value="PHP domain-like"/>
    <property type="match status" value="1"/>
</dbReference>
<dbReference type="InterPro" id="IPR016195">
    <property type="entry name" value="Pol/histidinol_Pase-like"/>
</dbReference>
<comment type="caution">
    <text evidence="1">The sequence shown here is derived from an EMBL/GenBank/DDBJ whole genome shotgun (WGS) entry which is preliminary data.</text>
</comment>